<comment type="caution">
    <text evidence="1">The sequence shown here is derived from an EMBL/GenBank/DDBJ whole genome shotgun (WGS) entry which is preliminary data.</text>
</comment>
<evidence type="ECO:0000313" key="1">
    <source>
        <dbReference type="EMBL" id="KAI8011467.1"/>
    </source>
</evidence>
<protein>
    <submittedName>
        <fullName evidence="1">N-acetyltransferase p20</fullName>
    </submittedName>
</protein>
<accession>A0ACC0HEZ8</accession>
<reference evidence="1 2" key="1">
    <citation type="journal article" date="2022" name="Plant J.">
        <title>Chromosome-level genome of Camellia lanceoleosa provides a valuable resource for understanding genome evolution and self-incompatibility.</title>
        <authorList>
            <person name="Gong W."/>
            <person name="Xiao S."/>
            <person name="Wang L."/>
            <person name="Liao Z."/>
            <person name="Chang Y."/>
            <person name="Mo W."/>
            <person name="Hu G."/>
            <person name="Li W."/>
            <person name="Zhao G."/>
            <person name="Zhu H."/>
            <person name="Hu X."/>
            <person name="Ji K."/>
            <person name="Xiang X."/>
            <person name="Song Q."/>
            <person name="Yuan D."/>
            <person name="Jin S."/>
            <person name="Zhang L."/>
        </authorList>
    </citation>
    <scope>NUCLEOTIDE SEQUENCE [LARGE SCALE GENOMIC DNA]</scope>
    <source>
        <strain evidence="1">SQ_2022a</strain>
    </source>
</reference>
<gene>
    <name evidence="1" type="ORF">LOK49_LG06G03004</name>
</gene>
<dbReference type="EMBL" id="CM045762">
    <property type="protein sequence ID" value="KAI8011467.1"/>
    <property type="molecule type" value="Genomic_DNA"/>
</dbReference>
<evidence type="ECO:0000313" key="2">
    <source>
        <dbReference type="Proteomes" id="UP001060215"/>
    </source>
</evidence>
<organism evidence="1 2">
    <name type="scientific">Camellia lanceoleosa</name>
    <dbReference type="NCBI Taxonomy" id="1840588"/>
    <lineage>
        <taxon>Eukaryota</taxon>
        <taxon>Viridiplantae</taxon>
        <taxon>Streptophyta</taxon>
        <taxon>Embryophyta</taxon>
        <taxon>Tracheophyta</taxon>
        <taxon>Spermatophyta</taxon>
        <taxon>Magnoliopsida</taxon>
        <taxon>eudicotyledons</taxon>
        <taxon>Gunneridae</taxon>
        <taxon>Pentapetalae</taxon>
        <taxon>asterids</taxon>
        <taxon>Ericales</taxon>
        <taxon>Theaceae</taxon>
        <taxon>Camellia</taxon>
    </lineage>
</organism>
<sequence>MENVPPKLIEKTEEEDELSNISLRLLDFSDVYDFMVWATDDKVIQFCSWDTDTYASKEAAMNYIAGVVVPHPWFRAICLDGRPIGAISVSPNRGNDSCRAEMGYVLGSNYWGRGIVTQAVKMAARSVFVEWPHLERLEALVDVENKGSQRVLEKSGFQREGVLRKYYRQKGRVNDTVIFSLLSTDPPVNSFMYSY</sequence>
<dbReference type="Proteomes" id="UP001060215">
    <property type="component" value="Chromosome 5"/>
</dbReference>
<name>A0ACC0HEZ8_9ERIC</name>
<keyword evidence="2" id="KW-1185">Reference proteome</keyword>
<proteinExistence type="predicted"/>